<reference evidence="3" key="1">
    <citation type="journal article" date="2019" name="Int. J. Syst. Evol. Microbiol.">
        <title>The Global Catalogue of Microorganisms (GCM) 10K type strain sequencing project: providing services to taxonomists for standard genome sequencing and annotation.</title>
        <authorList>
            <consortium name="The Broad Institute Genomics Platform"/>
            <consortium name="The Broad Institute Genome Sequencing Center for Infectious Disease"/>
            <person name="Wu L."/>
            <person name="Ma J."/>
        </authorList>
    </citation>
    <scope>NUCLEOTIDE SEQUENCE [LARGE SCALE GENOMIC DNA]</scope>
    <source>
        <strain evidence="3">JCM 6923</strain>
    </source>
</reference>
<proteinExistence type="predicted"/>
<protein>
    <submittedName>
        <fullName evidence="2">Uncharacterized protein</fullName>
    </submittedName>
</protein>
<evidence type="ECO:0000313" key="2">
    <source>
        <dbReference type="EMBL" id="GAA2484967.1"/>
    </source>
</evidence>
<evidence type="ECO:0000313" key="3">
    <source>
        <dbReference type="Proteomes" id="UP001501721"/>
    </source>
</evidence>
<comment type="caution">
    <text evidence="2">The sequence shown here is derived from an EMBL/GenBank/DDBJ whole genome shotgun (WGS) entry which is preliminary data.</text>
</comment>
<evidence type="ECO:0000256" key="1">
    <source>
        <dbReference type="SAM" id="MobiDB-lite"/>
    </source>
</evidence>
<gene>
    <name evidence="2" type="ORF">GCM10010422_33150</name>
</gene>
<dbReference type="Proteomes" id="UP001501721">
    <property type="component" value="Unassembled WGS sequence"/>
</dbReference>
<dbReference type="EMBL" id="BAAATL010000013">
    <property type="protein sequence ID" value="GAA2484967.1"/>
    <property type="molecule type" value="Genomic_DNA"/>
</dbReference>
<feature type="region of interest" description="Disordered" evidence="1">
    <location>
        <begin position="1"/>
        <end position="46"/>
    </location>
</feature>
<sequence length="85" mass="8878">MRGGGRGEWGGDRGSRAQPGQGQGGQRGEERLVHVGVPSYDGGDRRDFRSPAVLSCAFSAQRGDGNKKADQVVGVSLCDACDQLS</sequence>
<organism evidence="2 3">
    <name type="scientific">Streptomyces graminearus</name>
    <dbReference type="NCBI Taxonomy" id="284030"/>
    <lineage>
        <taxon>Bacteria</taxon>
        <taxon>Bacillati</taxon>
        <taxon>Actinomycetota</taxon>
        <taxon>Actinomycetes</taxon>
        <taxon>Kitasatosporales</taxon>
        <taxon>Streptomycetaceae</taxon>
        <taxon>Streptomyces</taxon>
    </lineage>
</organism>
<accession>A0ABP5YWF7</accession>
<name>A0ABP5YWF7_9ACTN</name>
<keyword evidence="3" id="KW-1185">Reference proteome</keyword>